<feature type="binding site" evidence="9">
    <location>
        <position position="140"/>
    </location>
    <ligand>
        <name>Mg(2+)</name>
        <dbReference type="ChEBI" id="CHEBI:18420"/>
    </ligand>
</feature>
<keyword evidence="4 9" id="KW-0507">mRNA processing</keyword>
<evidence type="ECO:0000256" key="5">
    <source>
        <dbReference type="ARBA" id="ARBA00022722"/>
    </source>
</evidence>
<dbReference type="CDD" id="cd00593">
    <property type="entry name" value="RIBOc"/>
    <property type="match status" value="1"/>
</dbReference>
<comment type="cofactor">
    <cofactor evidence="9">
        <name>Mg(2+)</name>
        <dbReference type="ChEBI" id="CHEBI:18420"/>
    </cofactor>
</comment>
<dbReference type="SUPFAM" id="SSF54768">
    <property type="entry name" value="dsRNA-binding domain-like"/>
    <property type="match status" value="1"/>
</dbReference>
<sequence length="281" mass="30914">MANPQTRQPAIEALQQRIGHTFRQLHLLQRALTHSSLAYEQATEERSGSAPTPQIPALDLSDNEQLEFLGDAVVGLIAADSLYRRYPELQEGELTRLRAALVSRKHLGQVAAKLDLGAALFLGKGEERSGGRKKAALLANTIEAVIGALYLDGGLEAARVFVEHRVVEPYVGELRATIERGGSIGDYKSALQEFLQARKIGQPQYVIKGESGPDHRKRFLIEVRMASAKVESEPRILARGSGTTKKLAEQEAARRAYLKLLHESDQSSFESAERLPEELVS</sequence>
<evidence type="ECO:0000256" key="3">
    <source>
        <dbReference type="ARBA" id="ARBA00022552"/>
    </source>
</evidence>
<dbReference type="PROSITE" id="PS00517">
    <property type="entry name" value="RNASE_3_1"/>
    <property type="match status" value="1"/>
</dbReference>
<proteinExistence type="inferred from homology"/>
<evidence type="ECO:0000256" key="1">
    <source>
        <dbReference type="ARBA" id="ARBA00000109"/>
    </source>
</evidence>
<evidence type="ECO:0000256" key="7">
    <source>
        <dbReference type="ARBA" id="ARBA00022801"/>
    </source>
</evidence>
<dbReference type="NCBIfam" id="TIGR02191">
    <property type="entry name" value="RNaseIII"/>
    <property type="match status" value="1"/>
</dbReference>
<feature type="active site" evidence="9">
    <location>
        <position position="143"/>
    </location>
</feature>
<dbReference type="Pfam" id="PF14622">
    <property type="entry name" value="Ribonucleas_3_3"/>
    <property type="match status" value="1"/>
</dbReference>
<dbReference type="GO" id="GO:0010468">
    <property type="term" value="P:regulation of gene expression"/>
    <property type="evidence" value="ECO:0007669"/>
    <property type="project" value="TreeGrafter"/>
</dbReference>
<evidence type="ECO:0000256" key="8">
    <source>
        <dbReference type="ARBA" id="ARBA00022884"/>
    </source>
</evidence>
<dbReference type="SMART" id="SM00535">
    <property type="entry name" value="RIBOc"/>
    <property type="match status" value="1"/>
</dbReference>
<dbReference type="InterPro" id="IPR014720">
    <property type="entry name" value="dsRBD_dom"/>
</dbReference>
<evidence type="ECO:0000259" key="11">
    <source>
        <dbReference type="PROSITE" id="PS50142"/>
    </source>
</evidence>
<comment type="subunit">
    <text evidence="9">Homodimer.</text>
</comment>
<dbReference type="InterPro" id="IPR011907">
    <property type="entry name" value="RNase_III"/>
</dbReference>
<evidence type="ECO:0000256" key="4">
    <source>
        <dbReference type="ARBA" id="ARBA00022664"/>
    </source>
</evidence>
<dbReference type="Gene3D" id="1.10.1520.10">
    <property type="entry name" value="Ribonuclease III domain"/>
    <property type="match status" value="1"/>
</dbReference>
<dbReference type="InterPro" id="IPR000999">
    <property type="entry name" value="RNase_III_dom"/>
</dbReference>
<evidence type="ECO:0000313" key="13">
    <source>
        <dbReference type="Proteomes" id="UP000253606"/>
    </source>
</evidence>
<evidence type="ECO:0000256" key="6">
    <source>
        <dbReference type="ARBA" id="ARBA00022759"/>
    </source>
</evidence>
<dbReference type="EMBL" id="CP030840">
    <property type="protein sequence ID" value="AXC10788.1"/>
    <property type="molecule type" value="Genomic_DNA"/>
</dbReference>
<accession>A0A2Z5FV98</accession>
<evidence type="ECO:0000313" key="12">
    <source>
        <dbReference type="EMBL" id="AXC10788.1"/>
    </source>
</evidence>
<keyword evidence="3 9" id="KW-0698">rRNA processing</keyword>
<feature type="domain" description="DRBM" evidence="10">
    <location>
        <begin position="186"/>
        <end position="262"/>
    </location>
</feature>
<protein>
    <recommendedName>
        <fullName evidence="9">Ribonuclease 3</fullName>
        <ecNumber evidence="9">3.1.26.3</ecNumber>
    </recommendedName>
    <alternativeName>
        <fullName evidence="9">Ribonuclease III</fullName>
        <shortName evidence="9">RNase III</shortName>
    </alternativeName>
</protein>
<dbReference type="GO" id="GO:0019843">
    <property type="term" value="F:rRNA binding"/>
    <property type="evidence" value="ECO:0007669"/>
    <property type="project" value="UniProtKB-KW"/>
</dbReference>
<dbReference type="PROSITE" id="PS50137">
    <property type="entry name" value="DS_RBD"/>
    <property type="match status" value="1"/>
</dbReference>
<dbReference type="KEGG" id="abas:ACPOL_1442"/>
<dbReference type="Pfam" id="PF00035">
    <property type="entry name" value="dsrm"/>
    <property type="match status" value="1"/>
</dbReference>
<dbReference type="RefSeq" id="WP_114206354.1">
    <property type="nucleotide sequence ID" value="NZ_CP030840.1"/>
</dbReference>
<dbReference type="Proteomes" id="UP000253606">
    <property type="component" value="Chromosome"/>
</dbReference>
<dbReference type="GO" id="GO:0006397">
    <property type="term" value="P:mRNA processing"/>
    <property type="evidence" value="ECO:0007669"/>
    <property type="project" value="UniProtKB-UniRule"/>
</dbReference>
<feature type="domain" description="RNase III" evidence="11">
    <location>
        <begin position="11"/>
        <end position="154"/>
    </location>
</feature>
<reference evidence="12 13" key="1">
    <citation type="journal article" date="2018" name="Front. Microbiol.">
        <title>Hydrolytic Capabilities as a Key to Environmental Success: Chitinolytic and Cellulolytic Acidobacteria From Acidic Sub-arctic Soils and Boreal Peatlands.</title>
        <authorList>
            <person name="Belova S.E."/>
            <person name="Ravin N.V."/>
            <person name="Pankratov T.A."/>
            <person name="Rakitin A.L."/>
            <person name="Ivanova A.A."/>
            <person name="Beletsky A.V."/>
            <person name="Mardanov A.V."/>
            <person name="Sinninghe Damste J.S."/>
            <person name="Dedysh S.N."/>
        </authorList>
    </citation>
    <scope>NUCLEOTIDE SEQUENCE [LARGE SCALE GENOMIC DNA]</scope>
    <source>
        <strain evidence="12 13">SBC82</strain>
    </source>
</reference>
<comment type="catalytic activity">
    <reaction evidence="1 9">
        <text>Endonucleolytic cleavage to 5'-phosphomonoester.</text>
        <dbReference type="EC" id="3.1.26.3"/>
    </reaction>
</comment>
<name>A0A2Z5FV98_9BACT</name>
<keyword evidence="9" id="KW-0699">rRNA-binding</keyword>
<feature type="active site" evidence="9">
    <location>
        <position position="71"/>
    </location>
</feature>
<evidence type="ECO:0000259" key="10">
    <source>
        <dbReference type="PROSITE" id="PS50137"/>
    </source>
</evidence>
<keyword evidence="9" id="KW-0819">tRNA processing</keyword>
<keyword evidence="9" id="KW-0479">Metal-binding</keyword>
<keyword evidence="9" id="KW-0460">Magnesium</keyword>
<dbReference type="InterPro" id="IPR036389">
    <property type="entry name" value="RNase_III_sf"/>
</dbReference>
<dbReference type="HAMAP" id="MF_00104">
    <property type="entry name" value="RNase_III"/>
    <property type="match status" value="1"/>
</dbReference>
<gene>
    <name evidence="9" type="primary">rnc</name>
    <name evidence="12" type="ORF">ACPOL_1442</name>
</gene>
<dbReference type="PANTHER" id="PTHR11207:SF0">
    <property type="entry name" value="RIBONUCLEASE 3"/>
    <property type="match status" value="1"/>
</dbReference>
<feature type="binding site" evidence="9">
    <location>
        <position position="67"/>
    </location>
    <ligand>
        <name>Mg(2+)</name>
        <dbReference type="ChEBI" id="CHEBI:18420"/>
    </ligand>
</feature>
<keyword evidence="8 9" id="KW-0694">RNA-binding</keyword>
<dbReference type="OrthoDB" id="9805026at2"/>
<dbReference type="GO" id="GO:0006364">
    <property type="term" value="P:rRNA processing"/>
    <property type="evidence" value="ECO:0007669"/>
    <property type="project" value="UniProtKB-UniRule"/>
</dbReference>
<keyword evidence="6 9" id="KW-0255">Endonuclease</keyword>
<feature type="binding site" evidence="9">
    <location>
        <position position="143"/>
    </location>
    <ligand>
        <name>Mg(2+)</name>
        <dbReference type="ChEBI" id="CHEBI:18420"/>
    </ligand>
</feature>
<dbReference type="PANTHER" id="PTHR11207">
    <property type="entry name" value="RIBONUCLEASE III"/>
    <property type="match status" value="1"/>
</dbReference>
<dbReference type="EC" id="3.1.26.3" evidence="9"/>
<dbReference type="CDD" id="cd10845">
    <property type="entry name" value="DSRM_RNAse_III_family"/>
    <property type="match status" value="1"/>
</dbReference>
<comment type="similarity">
    <text evidence="2">Belongs to the ribonuclease III family.</text>
</comment>
<dbReference type="AlphaFoldDB" id="A0A2Z5FV98"/>
<keyword evidence="5 9" id="KW-0540">Nuclease</keyword>
<dbReference type="Gene3D" id="3.30.160.20">
    <property type="match status" value="1"/>
</dbReference>
<comment type="function">
    <text evidence="9">Digests double-stranded RNA. Involved in the processing of primary rRNA transcript to yield the immediate precursors to the large and small rRNAs (23S and 16S). Processes some mRNAs, and tRNAs when they are encoded in the rRNA operon. Processes pre-crRNA and tracrRNA of type II CRISPR loci if present in the organism.</text>
</comment>
<keyword evidence="13" id="KW-1185">Reference proteome</keyword>
<evidence type="ECO:0000256" key="9">
    <source>
        <dbReference type="HAMAP-Rule" id="MF_00104"/>
    </source>
</evidence>
<dbReference type="SMART" id="SM00358">
    <property type="entry name" value="DSRM"/>
    <property type="match status" value="1"/>
</dbReference>
<dbReference type="GO" id="GO:0005737">
    <property type="term" value="C:cytoplasm"/>
    <property type="evidence" value="ECO:0007669"/>
    <property type="project" value="UniProtKB-SubCell"/>
</dbReference>
<keyword evidence="7 9" id="KW-0378">Hydrolase</keyword>
<organism evidence="12 13">
    <name type="scientific">Acidisarcina polymorpha</name>
    <dbReference type="NCBI Taxonomy" id="2211140"/>
    <lineage>
        <taxon>Bacteria</taxon>
        <taxon>Pseudomonadati</taxon>
        <taxon>Acidobacteriota</taxon>
        <taxon>Terriglobia</taxon>
        <taxon>Terriglobales</taxon>
        <taxon>Acidobacteriaceae</taxon>
        <taxon>Acidisarcina</taxon>
    </lineage>
</organism>
<evidence type="ECO:0000256" key="2">
    <source>
        <dbReference type="ARBA" id="ARBA00010183"/>
    </source>
</evidence>
<dbReference type="GO" id="GO:0003725">
    <property type="term" value="F:double-stranded RNA binding"/>
    <property type="evidence" value="ECO:0007669"/>
    <property type="project" value="TreeGrafter"/>
</dbReference>
<dbReference type="PROSITE" id="PS50142">
    <property type="entry name" value="RNASE_3_2"/>
    <property type="match status" value="1"/>
</dbReference>
<comment type="subcellular location">
    <subcellularLocation>
        <location evidence="9">Cytoplasm</location>
    </subcellularLocation>
</comment>
<dbReference type="GO" id="GO:0008033">
    <property type="term" value="P:tRNA processing"/>
    <property type="evidence" value="ECO:0007669"/>
    <property type="project" value="UniProtKB-KW"/>
</dbReference>
<dbReference type="GO" id="GO:0046872">
    <property type="term" value="F:metal ion binding"/>
    <property type="evidence" value="ECO:0007669"/>
    <property type="project" value="UniProtKB-KW"/>
</dbReference>
<dbReference type="SUPFAM" id="SSF69065">
    <property type="entry name" value="RNase III domain-like"/>
    <property type="match status" value="1"/>
</dbReference>
<keyword evidence="9" id="KW-0963">Cytoplasm</keyword>
<dbReference type="FunFam" id="1.10.1520.10:FF:000001">
    <property type="entry name" value="Ribonuclease 3"/>
    <property type="match status" value="1"/>
</dbReference>
<dbReference type="GO" id="GO:0004525">
    <property type="term" value="F:ribonuclease III activity"/>
    <property type="evidence" value="ECO:0007669"/>
    <property type="project" value="UniProtKB-UniRule"/>
</dbReference>